<protein>
    <submittedName>
        <fullName evidence="1">Uncharacterized protein</fullName>
    </submittedName>
</protein>
<proteinExistence type="predicted"/>
<evidence type="ECO:0000313" key="3">
    <source>
        <dbReference type="Proteomes" id="UP000193907"/>
    </source>
</evidence>
<name>A0A1X1RTX8_MYCCE</name>
<dbReference type="Proteomes" id="UP000193907">
    <property type="component" value="Unassembled WGS sequence"/>
</dbReference>
<dbReference type="EMBL" id="LQOM01000020">
    <property type="protein sequence ID" value="ORV16637.1"/>
    <property type="molecule type" value="Genomic_DNA"/>
</dbReference>
<evidence type="ECO:0000313" key="4">
    <source>
        <dbReference type="Proteomes" id="UP000230971"/>
    </source>
</evidence>
<comment type="caution">
    <text evidence="1">The sequence shown here is derived from an EMBL/GenBank/DDBJ whole genome shotgun (WGS) entry which is preliminary data.</text>
</comment>
<gene>
    <name evidence="1" type="ORF">AWB95_06405</name>
    <name evidence="2" type="ORF">CQY23_08925</name>
</gene>
<sequence>MPDRVDFEVLVESPSPEHYRREWAPAPGVGLAGMWIGAVVADASGQNYWGLRGADDFLTGMTHVVSPVGGFKALQKTLDGDPPQLFAEYSSIDWFEPLDYVDSGARVALSYSSGRIERDADGIHWYDASHRWEIHGKNATDIFVVHVPRQDGIDADVYYRHELLWATGKVNGVDVSGYLHQDYAYGPPGMVYPELPIARQLQGMWVSWLHQYEDGELGGGCFWQGRDGHDFGPGYQLKDGITTAYDDIVATPRFDDQGKLSALGVSIGSDSYWFTFDTAGSYIHFFGRLTNSSSGRLPARSWCWVEYAGGMLTPEILDAMMQPFRLARGR</sequence>
<dbReference type="Proteomes" id="UP000230971">
    <property type="component" value="Unassembled WGS sequence"/>
</dbReference>
<reference evidence="1 3" key="1">
    <citation type="submission" date="2016-01" db="EMBL/GenBank/DDBJ databases">
        <title>The new phylogeny of the genus Mycobacterium.</title>
        <authorList>
            <person name="Tarcisio F."/>
            <person name="Conor M."/>
            <person name="Antonella G."/>
            <person name="Elisabetta G."/>
            <person name="Giulia F.S."/>
            <person name="Sara T."/>
            <person name="Anna F."/>
            <person name="Clotilde B."/>
            <person name="Roberto B."/>
            <person name="Veronica D.S."/>
            <person name="Fabio R."/>
            <person name="Monica P."/>
            <person name="Olivier J."/>
            <person name="Enrico T."/>
            <person name="Nicola S."/>
        </authorList>
    </citation>
    <scope>NUCLEOTIDE SEQUENCE [LARGE SCALE GENOMIC DNA]</scope>
    <source>
        <strain evidence="1 3">DSM 44243</strain>
    </source>
</reference>
<dbReference type="AlphaFoldDB" id="A0A1X1RTX8"/>
<organism evidence="1 3">
    <name type="scientific">Mycobacterium celatum</name>
    <dbReference type="NCBI Taxonomy" id="28045"/>
    <lineage>
        <taxon>Bacteria</taxon>
        <taxon>Bacillati</taxon>
        <taxon>Actinomycetota</taxon>
        <taxon>Actinomycetes</taxon>
        <taxon>Mycobacteriales</taxon>
        <taxon>Mycobacteriaceae</taxon>
        <taxon>Mycobacterium</taxon>
    </lineage>
</organism>
<dbReference type="OrthoDB" id="4685828at2"/>
<dbReference type="RefSeq" id="WP_062539812.1">
    <property type="nucleotide sequence ID" value="NZ_BBUN01000139.1"/>
</dbReference>
<keyword evidence="3" id="KW-1185">Reference proteome</keyword>
<dbReference type="EMBL" id="PDKV01000008">
    <property type="protein sequence ID" value="PIB79374.1"/>
    <property type="molecule type" value="Genomic_DNA"/>
</dbReference>
<evidence type="ECO:0000313" key="1">
    <source>
        <dbReference type="EMBL" id="ORV16637.1"/>
    </source>
</evidence>
<evidence type="ECO:0000313" key="2">
    <source>
        <dbReference type="EMBL" id="PIB79374.1"/>
    </source>
</evidence>
<accession>A0A1X1RTX8</accession>
<reference evidence="2 4" key="2">
    <citation type="journal article" date="2017" name="Infect. Genet. Evol.">
        <title>The new phylogeny of the genus Mycobacterium: The old and the news.</title>
        <authorList>
            <person name="Tortoli E."/>
            <person name="Fedrizzi T."/>
            <person name="Meehan C.J."/>
            <person name="Trovato A."/>
            <person name="Grottola A."/>
            <person name="Giacobazzi E."/>
            <person name="Serpini G.F."/>
            <person name="Tagliazucchi S."/>
            <person name="Fabio A."/>
            <person name="Bettua C."/>
            <person name="Bertorelli R."/>
            <person name="Frascaro F."/>
            <person name="De Sanctis V."/>
            <person name="Pecorari M."/>
            <person name="Jousson O."/>
            <person name="Segata N."/>
            <person name="Cirillo D.M."/>
        </authorList>
    </citation>
    <scope>NUCLEOTIDE SEQUENCE [LARGE SCALE GENOMIC DNA]</scope>
    <source>
        <strain evidence="2 4">NCTC 12882</strain>
    </source>
</reference>